<comment type="caution">
    <text evidence="2">The sequence shown here is derived from an EMBL/GenBank/DDBJ whole genome shotgun (WGS) entry which is preliminary data.</text>
</comment>
<name>A0A8K1GCT3_9PASS</name>
<dbReference type="Proteomes" id="UP000796761">
    <property type="component" value="Unassembled WGS sequence"/>
</dbReference>
<evidence type="ECO:0000256" key="1">
    <source>
        <dbReference type="SAM" id="MobiDB-lite"/>
    </source>
</evidence>
<sequence>MSQQCPCGQKGQWYPGVQQEASGQQVEGVHLASLLDLNKATYEILCPVLSPSVKDLKREGPAEGHKYGALNSAIVNFEFDTFYPFYYTQCHPSASSALLIPPEELVTVQWDTPVTGLIPPGFTYANDVTSLGLDQNLELLFVPQAAQIGRNISGGEERRGEERRGEERRGEERRGEERRGEERRGEERRGEDFSRER</sequence>
<dbReference type="AlphaFoldDB" id="A0A8K1GCT3"/>
<protein>
    <submittedName>
        <fullName evidence="2">Uncharacterized protein</fullName>
    </submittedName>
</protein>
<proteinExistence type="predicted"/>
<reference evidence="2" key="1">
    <citation type="submission" date="2019-04" db="EMBL/GenBank/DDBJ databases">
        <title>Genome assembly of Zosterops borbonicus 15179.</title>
        <authorList>
            <person name="Leroy T."/>
            <person name="Anselmetti Y."/>
            <person name="Tilak M.-K."/>
            <person name="Nabholz B."/>
        </authorList>
    </citation>
    <scope>NUCLEOTIDE SEQUENCE</scope>
    <source>
        <strain evidence="2">HGM_15179</strain>
        <tissue evidence="2">Muscle</tissue>
    </source>
</reference>
<dbReference type="EMBL" id="SWJQ01000353">
    <property type="protein sequence ID" value="TRZ15772.1"/>
    <property type="molecule type" value="Genomic_DNA"/>
</dbReference>
<keyword evidence="3" id="KW-1185">Reference proteome</keyword>
<feature type="region of interest" description="Disordered" evidence="1">
    <location>
        <begin position="152"/>
        <end position="197"/>
    </location>
</feature>
<accession>A0A8K1GCT3</accession>
<feature type="compositionally biased region" description="Basic and acidic residues" evidence="1">
    <location>
        <begin position="155"/>
        <end position="197"/>
    </location>
</feature>
<evidence type="ECO:0000313" key="2">
    <source>
        <dbReference type="EMBL" id="TRZ15772.1"/>
    </source>
</evidence>
<dbReference type="OrthoDB" id="10567905at2759"/>
<evidence type="ECO:0000313" key="3">
    <source>
        <dbReference type="Proteomes" id="UP000796761"/>
    </source>
</evidence>
<organism evidence="2 3">
    <name type="scientific">Zosterops borbonicus</name>
    <dbReference type="NCBI Taxonomy" id="364589"/>
    <lineage>
        <taxon>Eukaryota</taxon>
        <taxon>Metazoa</taxon>
        <taxon>Chordata</taxon>
        <taxon>Craniata</taxon>
        <taxon>Vertebrata</taxon>
        <taxon>Euteleostomi</taxon>
        <taxon>Archelosauria</taxon>
        <taxon>Archosauria</taxon>
        <taxon>Dinosauria</taxon>
        <taxon>Saurischia</taxon>
        <taxon>Theropoda</taxon>
        <taxon>Coelurosauria</taxon>
        <taxon>Aves</taxon>
        <taxon>Neognathae</taxon>
        <taxon>Neoaves</taxon>
        <taxon>Telluraves</taxon>
        <taxon>Australaves</taxon>
        <taxon>Passeriformes</taxon>
        <taxon>Sylvioidea</taxon>
        <taxon>Zosteropidae</taxon>
        <taxon>Zosterops</taxon>
    </lineage>
</organism>
<gene>
    <name evidence="2" type="ORF">HGM15179_011354</name>
</gene>